<evidence type="ECO:0000256" key="4">
    <source>
        <dbReference type="ARBA" id="ARBA00023239"/>
    </source>
</evidence>
<evidence type="ECO:0000256" key="3">
    <source>
        <dbReference type="ARBA" id="ARBA00013252"/>
    </source>
</evidence>
<sequence length="238" mass="25178">MFTATVATPAVAPLARAASASNARGANATATAPPRILRAAAALKSSSSAENRGASLATRGTRREMEELAGLGGDFGARDATAGELESNFNAKSIGEADTEHMLQIPRKVEEFTALHLRACVAVEAGEPPIEETQKLVYQKQVADWKIRIVDAHEVLRREFATGGDKAKAAEVVTRLEAVAEEEAQTIASFVEGPGVRIELHTAAVNGLHANDFVLAAKLDKVDLGDVTVKKKPNVFLV</sequence>
<dbReference type="EMBL" id="GG663750">
    <property type="protein sequence ID" value="EEH51858.1"/>
    <property type="molecule type" value="Genomic_DNA"/>
</dbReference>
<evidence type="ECO:0000256" key="1">
    <source>
        <dbReference type="ARBA" id="ARBA00001554"/>
    </source>
</evidence>
<dbReference type="GeneID" id="9689488"/>
<proteinExistence type="inferred from homology"/>
<dbReference type="SUPFAM" id="SSF55248">
    <property type="entry name" value="PCD-like"/>
    <property type="match status" value="1"/>
</dbReference>
<evidence type="ECO:0000313" key="6">
    <source>
        <dbReference type="Proteomes" id="UP000001876"/>
    </source>
</evidence>
<dbReference type="InterPro" id="IPR036428">
    <property type="entry name" value="PCD_sf"/>
</dbReference>
<dbReference type="OMA" id="NGNTEHK"/>
<keyword evidence="4" id="KW-0456">Lyase</keyword>
<dbReference type="PANTHER" id="PTHR12599:SF8">
    <property type="entry name" value="PTERIN-4-ALPHA-CARBINOLAMINE DEHYDRATASE, CHLOROPLASTIC-RELATED"/>
    <property type="match status" value="1"/>
</dbReference>
<dbReference type="GO" id="GO:0006729">
    <property type="term" value="P:tetrahydrobiopterin biosynthetic process"/>
    <property type="evidence" value="ECO:0007669"/>
    <property type="project" value="InterPro"/>
</dbReference>
<reference evidence="5 6" key="1">
    <citation type="journal article" date="2009" name="Science">
        <title>Green evolution and dynamic adaptations revealed by genomes of the marine picoeukaryotes Micromonas.</title>
        <authorList>
            <person name="Worden A.Z."/>
            <person name="Lee J.H."/>
            <person name="Mock T."/>
            <person name="Rouze P."/>
            <person name="Simmons M.P."/>
            <person name="Aerts A.L."/>
            <person name="Allen A.E."/>
            <person name="Cuvelier M.L."/>
            <person name="Derelle E."/>
            <person name="Everett M.V."/>
            <person name="Foulon E."/>
            <person name="Grimwood J."/>
            <person name="Gundlach H."/>
            <person name="Henrissat B."/>
            <person name="Napoli C."/>
            <person name="McDonald S.M."/>
            <person name="Parker M.S."/>
            <person name="Rombauts S."/>
            <person name="Salamov A."/>
            <person name="Von Dassow P."/>
            <person name="Badger J.H."/>
            <person name="Coutinho P.M."/>
            <person name="Demir E."/>
            <person name="Dubchak I."/>
            <person name="Gentemann C."/>
            <person name="Eikrem W."/>
            <person name="Gready J.E."/>
            <person name="John U."/>
            <person name="Lanier W."/>
            <person name="Lindquist E.A."/>
            <person name="Lucas S."/>
            <person name="Mayer K.F."/>
            <person name="Moreau H."/>
            <person name="Not F."/>
            <person name="Otillar R."/>
            <person name="Panaud O."/>
            <person name="Pangilinan J."/>
            <person name="Paulsen I."/>
            <person name="Piegu B."/>
            <person name="Poliakov A."/>
            <person name="Robbens S."/>
            <person name="Schmutz J."/>
            <person name="Toulza E."/>
            <person name="Wyss T."/>
            <person name="Zelensky A."/>
            <person name="Zhou K."/>
            <person name="Armbrust E.V."/>
            <person name="Bhattacharya D."/>
            <person name="Goodenough U.W."/>
            <person name="Van de Peer Y."/>
            <person name="Grigoriev I.V."/>
        </authorList>
    </citation>
    <scope>NUCLEOTIDE SEQUENCE [LARGE SCALE GENOMIC DNA]</scope>
    <source>
        <strain evidence="5 6">CCMP1545</strain>
    </source>
</reference>
<dbReference type="PANTHER" id="PTHR12599">
    <property type="entry name" value="PTERIN-4-ALPHA-CARBINOLAMINE DEHYDRATASE"/>
    <property type="match status" value="1"/>
</dbReference>
<dbReference type="STRING" id="564608.C1N8A5"/>
<dbReference type="Gene3D" id="3.30.1360.20">
    <property type="entry name" value="Transcriptional coactivator/pterin dehydratase"/>
    <property type="match status" value="1"/>
</dbReference>
<comment type="catalytic activity">
    <reaction evidence="1">
        <text>(4aS,6R)-4a-hydroxy-L-erythro-5,6,7,8-tetrahydrobiopterin = (6R)-L-erythro-6,7-dihydrobiopterin + H2O</text>
        <dbReference type="Rhea" id="RHEA:11920"/>
        <dbReference type="ChEBI" id="CHEBI:15377"/>
        <dbReference type="ChEBI" id="CHEBI:15642"/>
        <dbReference type="ChEBI" id="CHEBI:43120"/>
        <dbReference type="EC" id="4.2.1.96"/>
    </reaction>
</comment>
<dbReference type="OrthoDB" id="277398at2759"/>
<name>C1N8A5_MICPC</name>
<protein>
    <recommendedName>
        <fullName evidence="3">4a-hydroxytetrahydrobiopterin dehydratase</fullName>
        <ecNumber evidence="3">4.2.1.96</ecNumber>
    </recommendedName>
</protein>
<evidence type="ECO:0000313" key="5">
    <source>
        <dbReference type="EMBL" id="EEH51858.1"/>
    </source>
</evidence>
<organism evidence="6">
    <name type="scientific">Micromonas pusilla (strain CCMP1545)</name>
    <name type="common">Picoplanktonic green alga</name>
    <dbReference type="NCBI Taxonomy" id="564608"/>
    <lineage>
        <taxon>Eukaryota</taxon>
        <taxon>Viridiplantae</taxon>
        <taxon>Chlorophyta</taxon>
        <taxon>Mamiellophyceae</taxon>
        <taxon>Mamiellales</taxon>
        <taxon>Mamiellaceae</taxon>
        <taxon>Micromonas</taxon>
    </lineage>
</organism>
<keyword evidence="6" id="KW-1185">Reference proteome</keyword>
<dbReference type="Pfam" id="PF01329">
    <property type="entry name" value="Pterin_4a"/>
    <property type="match status" value="1"/>
</dbReference>
<dbReference type="Proteomes" id="UP000001876">
    <property type="component" value="Unassembled WGS sequence"/>
</dbReference>
<dbReference type="AlphaFoldDB" id="C1N8A5"/>
<comment type="similarity">
    <text evidence="2">Belongs to the pterin-4-alpha-carbinolamine dehydratase family.</text>
</comment>
<gene>
    <name evidence="5" type="ORF">MICPUCDRAFT_49120</name>
</gene>
<dbReference type="KEGG" id="mpp:MICPUCDRAFT_49120"/>
<dbReference type="EC" id="4.2.1.96" evidence="3"/>
<dbReference type="RefSeq" id="XP_003064236.1">
    <property type="nucleotide sequence ID" value="XM_003064190.1"/>
</dbReference>
<dbReference type="GO" id="GO:0008124">
    <property type="term" value="F:4-alpha-hydroxytetrahydrobiopterin dehydratase activity"/>
    <property type="evidence" value="ECO:0007669"/>
    <property type="project" value="UniProtKB-EC"/>
</dbReference>
<dbReference type="InterPro" id="IPR001533">
    <property type="entry name" value="Pterin_deHydtase"/>
</dbReference>
<evidence type="ECO:0000256" key="2">
    <source>
        <dbReference type="ARBA" id="ARBA00006472"/>
    </source>
</evidence>
<dbReference type="eggNOG" id="ENOG502QSK7">
    <property type="taxonomic scope" value="Eukaryota"/>
</dbReference>
<accession>C1N8A5</accession>